<dbReference type="InterPro" id="IPR015865">
    <property type="entry name" value="Riboflavin_kinase_bac/euk"/>
</dbReference>
<evidence type="ECO:0000256" key="6">
    <source>
        <dbReference type="ARBA" id="ARBA00022695"/>
    </source>
</evidence>
<keyword evidence="9 14" id="KW-0274">FAD</keyword>
<evidence type="ECO:0000256" key="12">
    <source>
        <dbReference type="ARBA" id="ARBA00047880"/>
    </source>
</evidence>
<keyword evidence="8 14" id="KW-0418">Kinase</keyword>
<accession>A0ABS7DNI6</accession>
<keyword evidence="6 14" id="KW-0548">Nucleotidyltransferase</keyword>
<dbReference type="Gene3D" id="2.40.30.30">
    <property type="entry name" value="Riboflavin kinase-like"/>
    <property type="match status" value="1"/>
</dbReference>
<dbReference type="EMBL" id="JAGFNZ010000002">
    <property type="protein sequence ID" value="MBW7572863.1"/>
    <property type="molecule type" value="Genomic_DNA"/>
</dbReference>
<dbReference type="PIRSF" id="PIRSF004491">
    <property type="entry name" value="FAD_Synth"/>
    <property type="match status" value="1"/>
</dbReference>
<keyword evidence="5 14" id="KW-0808">Transferase</keyword>
<dbReference type="Proteomes" id="UP000719942">
    <property type="component" value="Unassembled WGS sequence"/>
</dbReference>
<keyword evidence="7 14" id="KW-0547">Nucleotide-binding</keyword>
<evidence type="ECO:0000256" key="13">
    <source>
        <dbReference type="ARBA" id="ARBA00049494"/>
    </source>
</evidence>
<keyword evidence="11" id="KW-0511">Multifunctional enzyme</keyword>
<feature type="domain" description="Riboflavin kinase" evidence="15">
    <location>
        <begin position="178"/>
        <end position="303"/>
    </location>
</feature>
<dbReference type="Pfam" id="PF01687">
    <property type="entry name" value="Flavokinase"/>
    <property type="match status" value="1"/>
</dbReference>
<comment type="catalytic activity">
    <reaction evidence="13 14">
        <text>FMN + ATP + H(+) = FAD + diphosphate</text>
        <dbReference type="Rhea" id="RHEA:17237"/>
        <dbReference type="ChEBI" id="CHEBI:15378"/>
        <dbReference type="ChEBI" id="CHEBI:30616"/>
        <dbReference type="ChEBI" id="CHEBI:33019"/>
        <dbReference type="ChEBI" id="CHEBI:57692"/>
        <dbReference type="ChEBI" id="CHEBI:58210"/>
        <dbReference type="EC" id="2.7.7.2"/>
    </reaction>
</comment>
<dbReference type="EC" id="2.7.1.26" evidence="14"/>
<dbReference type="EC" id="2.7.7.2" evidence="14"/>
<keyword evidence="4 14" id="KW-0288">FMN</keyword>
<dbReference type="InterPro" id="IPR015864">
    <property type="entry name" value="FAD_synthase"/>
</dbReference>
<dbReference type="Gene3D" id="3.40.50.620">
    <property type="entry name" value="HUPs"/>
    <property type="match status" value="1"/>
</dbReference>
<evidence type="ECO:0000313" key="16">
    <source>
        <dbReference type="EMBL" id="MBW7572863.1"/>
    </source>
</evidence>
<dbReference type="RefSeq" id="WP_219965237.1">
    <property type="nucleotide sequence ID" value="NZ_JAGFNZ010000002.1"/>
</dbReference>
<reference evidence="16 17" key="1">
    <citation type="submission" date="2021-03" db="EMBL/GenBank/DDBJ databases">
        <title>Caproiciproducens sp. nov. isolated from feces of cow.</title>
        <authorList>
            <person name="Choi J.-Y."/>
        </authorList>
    </citation>
    <scope>NUCLEOTIDE SEQUENCE [LARGE SCALE GENOMIC DNA]</scope>
    <source>
        <strain evidence="16 17">AGMB10547</strain>
    </source>
</reference>
<name>A0ABS7DNI6_9FIRM</name>
<evidence type="ECO:0000256" key="1">
    <source>
        <dbReference type="ARBA" id="ARBA00004726"/>
    </source>
</evidence>
<evidence type="ECO:0000256" key="2">
    <source>
        <dbReference type="ARBA" id="ARBA00005201"/>
    </source>
</evidence>
<dbReference type="PANTHER" id="PTHR22749">
    <property type="entry name" value="RIBOFLAVIN KINASE/FMN ADENYLYLTRANSFERASE"/>
    <property type="match status" value="1"/>
</dbReference>
<comment type="caution">
    <text evidence="16">The sequence shown here is derived from an EMBL/GenBank/DDBJ whole genome shotgun (WGS) entry which is preliminary data.</text>
</comment>
<keyword evidence="17" id="KW-1185">Reference proteome</keyword>
<dbReference type="Pfam" id="PF06574">
    <property type="entry name" value="FAD_syn"/>
    <property type="match status" value="1"/>
</dbReference>
<evidence type="ECO:0000256" key="10">
    <source>
        <dbReference type="ARBA" id="ARBA00022840"/>
    </source>
</evidence>
<dbReference type="InterPro" id="IPR002606">
    <property type="entry name" value="Riboflavin_kinase_bac"/>
</dbReference>
<protein>
    <recommendedName>
        <fullName evidence="14">Riboflavin biosynthesis protein</fullName>
    </recommendedName>
    <domain>
        <recommendedName>
            <fullName evidence="14">Riboflavin kinase</fullName>
            <ecNumber evidence="14">2.7.1.26</ecNumber>
        </recommendedName>
        <alternativeName>
            <fullName evidence="14">Flavokinase</fullName>
        </alternativeName>
    </domain>
    <domain>
        <recommendedName>
            <fullName evidence="14">FMN adenylyltransferase</fullName>
            <ecNumber evidence="14">2.7.7.2</ecNumber>
        </recommendedName>
        <alternativeName>
            <fullName evidence="14">FAD pyrophosphorylase</fullName>
        </alternativeName>
        <alternativeName>
            <fullName evidence="14">FAD synthase</fullName>
        </alternativeName>
    </domain>
</protein>
<organism evidence="16 17">
    <name type="scientific">Caproiciproducens faecalis</name>
    <dbReference type="NCBI Taxonomy" id="2820301"/>
    <lineage>
        <taxon>Bacteria</taxon>
        <taxon>Bacillati</taxon>
        <taxon>Bacillota</taxon>
        <taxon>Clostridia</taxon>
        <taxon>Eubacteriales</taxon>
        <taxon>Acutalibacteraceae</taxon>
        <taxon>Caproiciproducens</taxon>
    </lineage>
</organism>
<dbReference type="InterPro" id="IPR014729">
    <property type="entry name" value="Rossmann-like_a/b/a_fold"/>
</dbReference>
<evidence type="ECO:0000256" key="7">
    <source>
        <dbReference type="ARBA" id="ARBA00022741"/>
    </source>
</evidence>
<evidence type="ECO:0000256" key="3">
    <source>
        <dbReference type="ARBA" id="ARBA00022630"/>
    </source>
</evidence>
<dbReference type="SUPFAM" id="SSF82114">
    <property type="entry name" value="Riboflavin kinase-like"/>
    <property type="match status" value="1"/>
</dbReference>
<comment type="pathway">
    <text evidence="1 14">Cofactor biosynthesis; FAD biosynthesis; FAD from FMN: step 1/1.</text>
</comment>
<dbReference type="PANTHER" id="PTHR22749:SF6">
    <property type="entry name" value="RIBOFLAVIN KINASE"/>
    <property type="match status" value="1"/>
</dbReference>
<evidence type="ECO:0000256" key="5">
    <source>
        <dbReference type="ARBA" id="ARBA00022679"/>
    </source>
</evidence>
<evidence type="ECO:0000256" key="8">
    <source>
        <dbReference type="ARBA" id="ARBA00022777"/>
    </source>
</evidence>
<evidence type="ECO:0000256" key="14">
    <source>
        <dbReference type="PIRNR" id="PIRNR004491"/>
    </source>
</evidence>
<dbReference type="GO" id="GO:0008531">
    <property type="term" value="F:riboflavin kinase activity"/>
    <property type="evidence" value="ECO:0007669"/>
    <property type="project" value="UniProtKB-EC"/>
</dbReference>
<keyword evidence="3 14" id="KW-0285">Flavoprotein</keyword>
<dbReference type="InterPro" id="IPR023465">
    <property type="entry name" value="Riboflavin_kinase_dom_sf"/>
</dbReference>
<sequence>MMKVYYDLTPSFGDSAVALGSFDGLHIGHKKVISTAVEAKKKGLVPTVLTFAHNPLTDLGGSAGGEIITQEQKISLLEEFGVEQLYILNFAAVKDLSAQEFVDEILQTVCHAKKVCCGFNFTFGCGGKGDSKMLTRLCGERGMETAVTHAVLLDGEPVSSTRIRGMIANGDVDEAARLLGRPYGYLLPVLHGRRLGRELGTPTLNQAVPKDFVLPRFGVYISKVSFGGAWYCGVTNVGIKPTVGSPVVLAETWLTDYHGPDIYGETVRVDLVQFLRPEQKFSGLDELKTEILKNGEQARAYFRKNGGFSSDAT</sequence>
<evidence type="ECO:0000313" key="17">
    <source>
        <dbReference type="Proteomes" id="UP000719942"/>
    </source>
</evidence>
<dbReference type="CDD" id="cd02064">
    <property type="entry name" value="FAD_synthetase_N"/>
    <property type="match status" value="1"/>
</dbReference>
<dbReference type="SMART" id="SM00904">
    <property type="entry name" value="Flavokinase"/>
    <property type="match status" value="1"/>
</dbReference>
<evidence type="ECO:0000256" key="4">
    <source>
        <dbReference type="ARBA" id="ARBA00022643"/>
    </source>
</evidence>
<comment type="similarity">
    <text evidence="14">Belongs to the ribF family.</text>
</comment>
<proteinExistence type="inferred from homology"/>
<dbReference type="SUPFAM" id="SSF52374">
    <property type="entry name" value="Nucleotidylyl transferase"/>
    <property type="match status" value="1"/>
</dbReference>
<evidence type="ECO:0000259" key="15">
    <source>
        <dbReference type="SMART" id="SM00904"/>
    </source>
</evidence>
<keyword evidence="10 14" id="KW-0067">ATP-binding</keyword>
<comment type="pathway">
    <text evidence="2 14">Cofactor biosynthesis; FMN biosynthesis; FMN from riboflavin (ATP route): step 1/1.</text>
</comment>
<gene>
    <name evidence="16" type="primary">ribF</name>
    <name evidence="16" type="ORF">J5W02_08540</name>
</gene>
<evidence type="ECO:0000256" key="11">
    <source>
        <dbReference type="ARBA" id="ARBA00023268"/>
    </source>
</evidence>
<dbReference type="GO" id="GO:0003919">
    <property type="term" value="F:FMN adenylyltransferase activity"/>
    <property type="evidence" value="ECO:0007669"/>
    <property type="project" value="UniProtKB-EC"/>
</dbReference>
<comment type="catalytic activity">
    <reaction evidence="12 14">
        <text>riboflavin + ATP = FMN + ADP + H(+)</text>
        <dbReference type="Rhea" id="RHEA:14357"/>
        <dbReference type="ChEBI" id="CHEBI:15378"/>
        <dbReference type="ChEBI" id="CHEBI:30616"/>
        <dbReference type="ChEBI" id="CHEBI:57986"/>
        <dbReference type="ChEBI" id="CHEBI:58210"/>
        <dbReference type="ChEBI" id="CHEBI:456216"/>
        <dbReference type="EC" id="2.7.1.26"/>
    </reaction>
</comment>
<evidence type="ECO:0000256" key="9">
    <source>
        <dbReference type="ARBA" id="ARBA00022827"/>
    </source>
</evidence>
<dbReference type="NCBIfam" id="TIGR00083">
    <property type="entry name" value="ribF"/>
    <property type="match status" value="1"/>
</dbReference>
<dbReference type="InterPro" id="IPR023468">
    <property type="entry name" value="Riboflavin_kinase"/>
</dbReference>